<keyword evidence="5" id="KW-1185">Reference proteome</keyword>
<dbReference type="PANTHER" id="PTHR38340">
    <property type="entry name" value="S-LAYER PROTEIN"/>
    <property type="match status" value="1"/>
</dbReference>
<dbReference type="RefSeq" id="WP_263830918.1">
    <property type="nucleotide sequence ID" value="NZ_JAOWLB010000036.1"/>
</dbReference>
<evidence type="ECO:0000313" key="5">
    <source>
        <dbReference type="Proteomes" id="UP001320899"/>
    </source>
</evidence>
<accession>A0ABT3ARL2</accession>
<dbReference type="Gene3D" id="2.150.10.10">
    <property type="entry name" value="Serralysin-like metalloprotease, C-terminal"/>
    <property type="match status" value="3"/>
</dbReference>
<comment type="subcellular location">
    <subcellularLocation>
        <location evidence="1">Secreted</location>
    </subcellularLocation>
</comment>
<name>A0ABT3ARL2_9RHOB</name>
<protein>
    <submittedName>
        <fullName evidence="4">Uncharacterized protein</fullName>
    </submittedName>
</protein>
<comment type="caution">
    <text evidence="4">The sequence shown here is derived from an EMBL/GenBank/DDBJ whole genome shotgun (WGS) entry which is preliminary data.</text>
</comment>
<dbReference type="PANTHER" id="PTHR38340:SF1">
    <property type="entry name" value="S-LAYER PROTEIN"/>
    <property type="match status" value="1"/>
</dbReference>
<dbReference type="InterPro" id="IPR050557">
    <property type="entry name" value="RTX_toxin/Mannuronan_C5-epim"/>
</dbReference>
<evidence type="ECO:0000256" key="2">
    <source>
        <dbReference type="ARBA" id="ARBA00022525"/>
    </source>
</evidence>
<evidence type="ECO:0000256" key="1">
    <source>
        <dbReference type="ARBA" id="ARBA00004613"/>
    </source>
</evidence>
<evidence type="ECO:0000256" key="3">
    <source>
        <dbReference type="SAM" id="MobiDB-lite"/>
    </source>
</evidence>
<sequence>MPDLEVSPFPAISDYSPWVGGPTQTPGHTAVVALPAGGFFSVWSATGLAGGGINGRFHDSDGQARDFSGIRLETSGSNYRLDAVVEASGSILVTSTADALRAYRISADGSTIDDLGILADDNAGSSDVLTFSQVVALDDGGIALLWATNSPVVNLSFYDADGTLRTTLRPDMSAALEAVELFGSVRDGALTLLEDGKLVGTFLARGTEYLSAGSRQFSDIFVQRYNADGSLQGGPQRLTSDVAAERNPKIATLSDGGYIVAWSDGNTSIEFQLFNADGTARAALQRFDPLPDIGYAQLADILALPSGGFLMIYGDGYGQLFDGAGAALGDPNQFNTSGLSYDDLSLAVLEDGKIAYGASGGRGFEILQVNSLAEGVATINPDNLVEGRTLTRADVDLTAITDAQGTAGLSDAQVQFFVLDAEGGLGNRVWNGELSYATAGQRIAAQVTFIDGAGNSETVISAPSVPVQNVNDAPEGLIRVNDPVEGQSVGALISVIDRDNYATGSQINHGTPGITYQWLTDGVEISGATDRNYTPTQDMVGQVLTLQISYIDAFGTTETFLSDPSAPVRNNDDPLLGSITASGMTGSLPGFPPVPAQFDVITVDTSGLSDRDGIDSIAYRFYYRTSAGVDVTLQEGAEASFAVDNQGWVNQTLYASVIVTDNFGGAGSTSLLLGRIQNTNDAPAGGVTIAGTVREGETLTANVSLIDGDGIRNRTVTYQWFRDGVDIADARLRTFALTQEDVGAEISVTASYTDSFNTPETMLSPVTAPVENVNDPVVGVPVVSGSYVEDATLMVDASALSDEDGLGELEYAWLRDGITIEGATGTSYTLKQADVGAQIVARVSYIDQQGTAESVQSREVFTAVANVDDPTTGTPVIDGTALEGEQLVANVASIEDEDGTADLRYQWYADGVLIGGASLSEFRPREQQISARITVEVTHTDDYGIVSRLESAATAPIEALPRDLADTEGLSFLQGNKGNDTLRGLEGEDRLVSFEGNDSLDGGPGADTLNAGDGDDTIIGGPADDDLRDIIYGGEGHDSIDGGAGNDLVYGQGGNDTIAGGFGVDELQGQDGDDVITGSAFSDLVFGGAGDDFVNGGFGSDRINGGIGADKFFHVGLEGHGSDWVQDYSAAEGDVLLFGNSAASRAQFQVNFAHTENAAGERSGDDAVQEAFVIYRPTGQILWALIDGEGQSSINLQIGTDFFDLLE</sequence>
<proteinExistence type="predicted"/>
<dbReference type="SUPFAM" id="SSF51120">
    <property type="entry name" value="beta-Roll"/>
    <property type="match status" value="1"/>
</dbReference>
<gene>
    <name evidence="4" type="ORF">OE747_23635</name>
</gene>
<dbReference type="EMBL" id="JAOWLB010000036">
    <property type="protein sequence ID" value="MCV2891320.1"/>
    <property type="molecule type" value="Genomic_DNA"/>
</dbReference>
<evidence type="ECO:0000313" key="4">
    <source>
        <dbReference type="EMBL" id="MCV2891320.1"/>
    </source>
</evidence>
<dbReference type="Gene3D" id="2.60.40.2700">
    <property type="match status" value="4"/>
</dbReference>
<dbReference type="InterPro" id="IPR018511">
    <property type="entry name" value="Hemolysin-typ_Ca-bd_CS"/>
</dbReference>
<dbReference type="InterPro" id="IPR001343">
    <property type="entry name" value="Hemolysn_Ca-bd"/>
</dbReference>
<feature type="region of interest" description="Disordered" evidence="3">
    <location>
        <begin position="996"/>
        <end position="1022"/>
    </location>
</feature>
<dbReference type="PRINTS" id="PR00313">
    <property type="entry name" value="CABNDNGRPT"/>
</dbReference>
<keyword evidence="2" id="KW-0964">Secreted</keyword>
<dbReference type="PROSITE" id="PS00330">
    <property type="entry name" value="HEMOLYSIN_CALCIUM"/>
    <property type="match status" value="2"/>
</dbReference>
<dbReference type="Pfam" id="PF00353">
    <property type="entry name" value="HemolysinCabind"/>
    <property type="match status" value="3"/>
</dbReference>
<reference evidence="4 5" key="1">
    <citation type="submission" date="2022-10" db="EMBL/GenBank/DDBJ databases">
        <title>Ruegeria sp. nov., isolated from ocean surface sediments.</title>
        <authorList>
            <person name="He W."/>
            <person name="Xue H.-P."/>
            <person name="Zhang D.-F."/>
        </authorList>
    </citation>
    <scope>NUCLEOTIDE SEQUENCE [LARGE SCALE GENOMIC DNA]</scope>
    <source>
        <strain evidence="4 5">XHP0148</strain>
    </source>
</reference>
<organism evidence="4 5">
    <name type="scientific">Ruegeria aquimaris</name>
    <dbReference type="NCBI Taxonomy" id="2984333"/>
    <lineage>
        <taxon>Bacteria</taxon>
        <taxon>Pseudomonadati</taxon>
        <taxon>Pseudomonadota</taxon>
        <taxon>Alphaproteobacteria</taxon>
        <taxon>Rhodobacterales</taxon>
        <taxon>Roseobacteraceae</taxon>
        <taxon>Ruegeria</taxon>
    </lineage>
</organism>
<dbReference type="InterPro" id="IPR011049">
    <property type="entry name" value="Serralysin-like_metalloprot_C"/>
</dbReference>
<dbReference type="Proteomes" id="UP001320899">
    <property type="component" value="Unassembled WGS sequence"/>
</dbReference>